<dbReference type="SUPFAM" id="SSF56322">
    <property type="entry name" value="ADC synthase"/>
    <property type="match status" value="1"/>
</dbReference>
<protein>
    <recommendedName>
        <fullName evidence="5">isochorismate synthase</fullName>
        <ecNumber evidence="5">5.4.4.2</ecNumber>
    </recommendedName>
</protein>
<dbReference type="InterPro" id="IPR005801">
    <property type="entry name" value="ADC_synthase"/>
</dbReference>
<comment type="catalytic activity">
    <reaction evidence="1">
        <text>chorismate = isochorismate</text>
        <dbReference type="Rhea" id="RHEA:18985"/>
        <dbReference type="ChEBI" id="CHEBI:29748"/>
        <dbReference type="ChEBI" id="CHEBI:29780"/>
        <dbReference type="EC" id="5.4.4.2"/>
    </reaction>
</comment>
<evidence type="ECO:0000256" key="10">
    <source>
        <dbReference type="ARBA" id="ARBA00022946"/>
    </source>
</evidence>
<comment type="subcellular location">
    <subcellularLocation>
        <location evidence="3">Plastid</location>
        <location evidence="3">Chloroplast</location>
    </subcellularLocation>
</comment>
<gene>
    <name evidence="13" type="ORF">KSP39_PZI006227</name>
</gene>
<name>A0AAP0GBD1_9ASPA</name>
<evidence type="ECO:0000256" key="11">
    <source>
        <dbReference type="ARBA" id="ARBA00023235"/>
    </source>
</evidence>
<organism evidence="13 14">
    <name type="scientific">Platanthera zijinensis</name>
    <dbReference type="NCBI Taxonomy" id="2320716"/>
    <lineage>
        <taxon>Eukaryota</taxon>
        <taxon>Viridiplantae</taxon>
        <taxon>Streptophyta</taxon>
        <taxon>Embryophyta</taxon>
        <taxon>Tracheophyta</taxon>
        <taxon>Spermatophyta</taxon>
        <taxon>Magnoliopsida</taxon>
        <taxon>Liliopsida</taxon>
        <taxon>Asparagales</taxon>
        <taxon>Orchidaceae</taxon>
        <taxon>Orchidoideae</taxon>
        <taxon>Orchideae</taxon>
        <taxon>Orchidinae</taxon>
        <taxon>Platanthera</taxon>
    </lineage>
</organism>
<keyword evidence="7" id="KW-0934">Plastid</keyword>
<keyword evidence="14" id="KW-1185">Reference proteome</keyword>
<proteinExistence type="inferred from homology"/>
<dbReference type="NCBIfam" id="TIGR00543">
    <property type="entry name" value="isochor_syn"/>
    <property type="match status" value="1"/>
</dbReference>
<dbReference type="GO" id="GO:0008909">
    <property type="term" value="F:isochorismate synthase activity"/>
    <property type="evidence" value="ECO:0007669"/>
    <property type="project" value="UniProtKB-EC"/>
</dbReference>
<dbReference type="PANTHER" id="PTHR47253">
    <property type="match status" value="1"/>
</dbReference>
<dbReference type="GO" id="GO:0006952">
    <property type="term" value="P:defense response"/>
    <property type="evidence" value="ECO:0007669"/>
    <property type="project" value="UniProtKB-KW"/>
</dbReference>
<dbReference type="EC" id="5.4.4.2" evidence="5"/>
<dbReference type="InterPro" id="IPR044250">
    <property type="entry name" value="MenF-like"/>
</dbReference>
<keyword evidence="10" id="KW-0809">Transit peptide</keyword>
<evidence type="ECO:0000256" key="7">
    <source>
        <dbReference type="ARBA" id="ARBA00022640"/>
    </source>
</evidence>
<dbReference type="AlphaFoldDB" id="A0AAP0GBD1"/>
<dbReference type="FunFam" id="3.60.120.10:FF:000005">
    <property type="entry name" value="isochorismate synthase, chloroplastic-like isoform X1"/>
    <property type="match status" value="1"/>
</dbReference>
<dbReference type="EMBL" id="JBBWWQ010000004">
    <property type="protein sequence ID" value="KAK8949322.1"/>
    <property type="molecule type" value="Genomic_DNA"/>
</dbReference>
<evidence type="ECO:0000256" key="8">
    <source>
        <dbReference type="ARBA" id="ARBA00022821"/>
    </source>
</evidence>
<keyword evidence="8" id="KW-0611">Plant defense</keyword>
<evidence type="ECO:0000313" key="13">
    <source>
        <dbReference type="EMBL" id="KAK8949322.1"/>
    </source>
</evidence>
<keyword evidence="6" id="KW-0150">Chloroplast</keyword>
<dbReference type="InterPro" id="IPR015890">
    <property type="entry name" value="Chorismate_C"/>
</dbReference>
<evidence type="ECO:0000256" key="4">
    <source>
        <dbReference type="ARBA" id="ARBA00005297"/>
    </source>
</evidence>
<comment type="cofactor">
    <cofactor evidence="2">
        <name>Mg(2+)</name>
        <dbReference type="ChEBI" id="CHEBI:18420"/>
    </cofactor>
</comment>
<evidence type="ECO:0000256" key="9">
    <source>
        <dbReference type="ARBA" id="ARBA00022842"/>
    </source>
</evidence>
<evidence type="ECO:0000256" key="6">
    <source>
        <dbReference type="ARBA" id="ARBA00022528"/>
    </source>
</evidence>
<dbReference type="PANTHER" id="PTHR47253:SF4">
    <property type="entry name" value="ISOCHORISMATE SYNTHASE 2, CHLOROPLASTIC"/>
    <property type="match status" value="1"/>
</dbReference>
<dbReference type="Gene3D" id="3.60.120.10">
    <property type="entry name" value="Anthranilate synthase"/>
    <property type="match status" value="1"/>
</dbReference>
<evidence type="ECO:0000256" key="2">
    <source>
        <dbReference type="ARBA" id="ARBA00001946"/>
    </source>
</evidence>
<evidence type="ECO:0000256" key="5">
    <source>
        <dbReference type="ARBA" id="ARBA00012824"/>
    </source>
</evidence>
<accession>A0AAP0GBD1</accession>
<sequence length="561" mass="62155">MSSAARPAGVRFHSRRHHLMPISSGHWQNYRPCSLSMNGAGGAVAADQPVVIRETHTLPAVAAVDSAVSQLNLAISALCSVPPRSSSGIIRLEVPIMEKSAAIDWLHSQRHLPRCYFSGRGQRREPDLIGMSENGHGKEKCLVSVAGVGSAVSFKGYAPFTLEDWKCIKRFLSEDCPLVRAYGAIRFDAKRDICPEWKEFGSFYFIVPQVEFDEFEDCSMLASTLAWDDSVLLTWEEAVDGLRATMNQLLVRFHKLEKLVPRTAIIGCSHVPTEPSWNDSVTKVLQIINRRNSDLVKVVLARCSRFMTGTAIDPLALLASLQVEGQNAYQFYIQPPNSPAFIGNTPEQLFHRKFLSISSEALAGTRARGVTEIEDFQIGQDLLYSPKDDIEFTIVRESIRRKLETICNEVIVDPSKGLRRLPRVQHLCAQLFGKLSREVDEFDILDSLHPSPAVCGLPSEEARKLIEKHEKFDRGMYAGPVGWFGGSESEFAVGIRSALVGQDSSTLVYAGAGIVKGTNPSLEWEELDLKTSQFTKVLHHYELGSRLKEVENAAGTAARAD</sequence>
<dbReference type="InterPro" id="IPR004561">
    <property type="entry name" value="IsoChor_synthase"/>
</dbReference>
<feature type="domain" description="Chorismate-utilising enzyme C-terminal" evidence="12">
    <location>
        <begin position="275"/>
        <end position="530"/>
    </location>
</feature>
<comment type="caution">
    <text evidence="13">The sequence shown here is derived from an EMBL/GenBank/DDBJ whole genome shotgun (WGS) entry which is preliminary data.</text>
</comment>
<evidence type="ECO:0000259" key="12">
    <source>
        <dbReference type="Pfam" id="PF00425"/>
    </source>
</evidence>
<evidence type="ECO:0000313" key="14">
    <source>
        <dbReference type="Proteomes" id="UP001418222"/>
    </source>
</evidence>
<reference evidence="13 14" key="1">
    <citation type="journal article" date="2022" name="Nat. Plants">
        <title>Genomes of leafy and leafless Platanthera orchids illuminate the evolution of mycoheterotrophy.</title>
        <authorList>
            <person name="Li M.H."/>
            <person name="Liu K.W."/>
            <person name="Li Z."/>
            <person name="Lu H.C."/>
            <person name="Ye Q.L."/>
            <person name="Zhang D."/>
            <person name="Wang J.Y."/>
            <person name="Li Y.F."/>
            <person name="Zhong Z.M."/>
            <person name="Liu X."/>
            <person name="Yu X."/>
            <person name="Liu D.K."/>
            <person name="Tu X.D."/>
            <person name="Liu B."/>
            <person name="Hao Y."/>
            <person name="Liao X.Y."/>
            <person name="Jiang Y.T."/>
            <person name="Sun W.H."/>
            <person name="Chen J."/>
            <person name="Chen Y.Q."/>
            <person name="Ai Y."/>
            <person name="Zhai J.W."/>
            <person name="Wu S.S."/>
            <person name="Zhou Z."/>
            <person name="Hsiao Y.Y."/>
            <person name="Wu W.L."/>
            <person name="Chen Y.Y."/>
            <person name="Lin Y.F."/>
            <person name="Hsu J.L."/>
            <person name="Li C.Y."/>
            <person name="Wang Z.W."/>
            <person name="Zhao X."/>
            <person name="Zhong W.Y."/>
            <person name="Ma X.K."/>
            <person name="Ma L."/>
            <person name="Huang J."/>
            <person name="Chen G.Z."/>
            <person name="Huang M.Z."/>
            <person name="Huang L."/>
            <person name="Peng D.H."/>
            <person name="Luo Y.B."/>
            <person name="Zou S.Q."/>
            <person name="Chen S.P."/>
            <person name="Lan S."/>
            <person name="Tsai W.C."/>
            <person name="Van de Peer Y."/>
            <person name="Liu Z.J."/>
        </authorList>
    </citation>
    <scope>NUCLEOTIDE SEQUENCE [LARGE SCALE GENOMIC DNA]</scope>
    <source>
        <strain evidence="13">Lor287</strain>
    </source>
</reference>
<evidence type="ECO:0000256" key="3">
    <source>
        <dbReference type="ARBA" id="ARBA00004229"/>
    </source>
</evidence>
<keyword evidence="11" id="KW-0413">Isomerase</keyword>
<dbReference type="GO" id="GO:0009507">
    <property type="term" value="C:chloroplast"/>
    <property type="evidence" value="ECO:0007669"/>
    <property type="project" value="UniProtKB-SubCell"/>
</dbReference>
<dbReference type="Proteomes" id="UP001418222">
    <property type="component" value="Unassembled WGS sequence"/>
</dbReference>
<keyword evidence="9" id="KW-0460">Magnesium</keyword>
<dbReference type="GO" id="GO:0042372">
    <property type="term" value="P:phylloquinone biosynthetic process"/>
    <property type="evidence" value="ECO:0007669"/>
    <property type="project" value="TreeGrafter"/>
</dbReference>
<comment type="similarity">
    <text evidence="4">Belongs to the isochorismate synthase family.</text>
</comment>
<dbReference type="Pfam" id="PF00425">
    <property type="entry name" value="Chorismate_bind"/>
    <property type="match status" value="1"/>
</dbReference>
<evidence type="ECO:0000256" key="1">
    <source>
        <dbReference type="ARBA" id="ARBA00000799"/>
    </source>
</evidence>